<keyword evidence="1" id="KW-0175">Coiled coil</keyword>
<dbReference type="STRING" id="74649.A0A2P6RAE4"/>
<evidence type="ECO:0000313" key="4">
    <source>
        <dbReference type="Proteomes" id="UP000238479"/>
    </source>
</evidence>
<comment type="caution">
    <text evidence="3">The sequence shown here is derived from an EMBL/GenBank/DDBJ whole genome shotgun (WGS) entry which is preliminary data.</text>
</comment>
<keyword evidence="4" id="KW-1185">Reference proteome</keyword>
<evidence type="ECO:0000256" key="1">
    <source>
        <dbReference type="SAM" id="Coils"/>
    </source>
</evidence>
<feature type="region of interest" description="Disordered" evidence="2">
    <location>
        <begin position="1"/>
        <end position="22"/>
    </location>
</feature>
<organism evidence="3 4">
    <name type="scientific">Rosa chinensis</name>
    <name type="common">China rose</name>
    <dbReference type="NCBI Taxonomy" id="74649"/>
    <lineage>
        <taxon>Eukaryota</taxon>
        <taxon>Viridiplantae</taxon>
        <taxon>Streptophyta</taxon>
        <taxon>Embryophyta</taxon>
        <taxon>Tracheophyta</taxon>
        <taxon>Spermatophyta</taxon>
        <taxon>Magnoliopsida</taxon>
        <taxon>eudicotyledons</taxon>
        <taxon>Gunneridae</taxon>
        <taxon>Pentapetalae</taxon>
        <taxon>rosids</taxon>
        <taxon>fabids</taxon>
        <taxon>Rosales</taxon>
        <taxon>Rosaceae</taxon>
        <taxon>Rosoideae</taxon>
        <taxon>Rosoideae incertae sedis</taxon>
        <taxon>Rosa</taxon>
    </lineage>
</organism>
<feature type="compositionally biased region" description="Basic and acidic residues" evidence="2">
    <location>
        <begin position="184"/>
        <end position="194"/>
    </location>
</feature>
<feature type="coiled-coil region" evidence="1">
    <location>
        <begin position="39"/>
        <end position="80"/>
    </location>
</feature>
<evidence type="ECO:0000313" key="3">
    <source>
        <dbReference type="EMBL" id="PRQ43403.1"/>
    </source>
</evidence>
<accession>A0A2P6RAE4</accession>
<feature type="compositionally biased region" description="Polar residues" evidence="2">
    <location>
        <begin position="128"/>
        <end position="145"/>
    </location>
</feature>
<dbReference type="EMBL" id="PDCK01000041">
    <property type="protein sequence ID" value="PRQ43403.1"/>
    <property type="molecule type" value="Genomic_DNA"/>
</dbReference>
<dbReference type="AlphaFoldDB" id="A0A2P6RAE4"/>
<gene>
    <name evidence="3" type="ORF">RchiOBHm_Chr3g0468111</name>
</gene>
<reference evidence="3 4" key="1">
    <citation type="journal article" date="2018" name="Nat. Genet.">
        <title>The Rosa genome provides new insights in the design of modern roses.</title>
        <authorList>
            <person name="Bendahmane M."/>
        </authorList>
    </citation>
    <scope>NUCLEOTIDE SEQUENCE [LARGE SCALE GENOMIC DNA]</scope>
    <source>
        <strain evidence="4">cv. Old Blush</strain>
    </source>
</reference>
<protein>
    <submittedName>
        <fullName evidence="3">Uncharacterized protein</fullName>
    </submittedName>
</protein>
<sequence>MIATSKEDGKLSDRKMEGDEGMRTLECLRGRLLAERQASRVAKEDAESMAKKLIELQNRLKEETKLKNKAEKKLKFLKTKLESLKPSSVPVESEQSSSSECSETSRRQSTSTSSSNNPEDNEPKPTVKDSNFSGTSSQNQVVKSTTSEKSHESDLFTEENSTAQSTSPASSSTSSLEFPSPEYSGHKSEDSKSGDHIRYVIPIKAPLHQLLTQLLVTN</sequence>
<dbReference type="Proteomes" id="UP000238479">
    <property type="component" value="Chromosome 3"/>
</dbReference>
<feature type="region of interest" description="Disordered" evidence="2">
    <location>
        <begin position="82"/>
        <end position="194"/>
    </location>
</feature>
<feature type="compositionally biased region" description="Low complexity" evidence="2">
    <location>
        <begin position="84"/>
        <end position="118"/>
    </location>
</feature>
<evidence type="ECO:0000256" key="2">
    <source>
        <dbReference type="SAM" id="MobiDB-lite"/>
    </source>
</evidence>
<dbReference type="PANTHER" id="PTHR33701">
    <property type="entry name" value="TRANSMEMBRANE PROTEIN"/>
    <property type="match status" value="1"/>
</dbReference>
<name>A0A2P6RAE4_ROSCH</name>
<dbReference type="PANTHER" id="PTHR33701:SF2">
    <property type="entry name" value="TRANSMEMBRANE PROTEIN"/>
    <property type="match status" value="1"/>
</dbReference>
<feature type="compositionally biased region" description="Low complexity" evidence="2">
    <location>
        <begin position="161"/>
        <end position="175"/>
    </location>
</feature>
<dbReference type="Gramene" id="PRQ43403">
    <property type="protein sequence ID" value="PRQ43403"/>
    <property type="gene ID" value="RchiOBHm_Chr3g0468111"/>
</dbReference>
<proteinExistence type="predicted"/>